<comment type="subcellular location">
    <subcellularLocation>
        <location evidence="1">Mitochondrion inner membrane</location>
        <topology evidence="1">Single-pass membrane protein</topology>
    </subcellularLocation>
</comment>
<evidence type="ECO:0000256" key="6">
    <source>
        <dbReference type="ARBA" id="ARBA00023136"/>
    </source>
</evidence>
<evidence type="ECO:0000256" key="3">
    <source>
        <dbReference type="ARBA" id="ARBA00022792"/>
    </source>
</evidence>
<evidence type="ECO:0000313" key="9">
    <source>
        <dbReference type="Proteomes" id="UP001054837"/>
    </source>
</evidence>
<dbReference type="Proteomes" id="UP001054837">
    <property type="component" value="Unassembled WGS sequence"/>
</dbReference>
<sequence>MRNLYTYIMPLGLSWPKYLTFLSVSLLSMFVGAQAVHEIYKPLSDFPEYVERERQKVFQTKGNEEN</sequence>
<evidence type="ECO:0000256" key="1">
    <source>
        <dbReference type="ARBA" id="ARBA00004434"/>
    </source>
</evidence>
<dbReference type="GO" id="GO:0034551">
    <property type="term" value="P:mitochondrial respiratory chain complex III assembly"/>
    <property type="evidence" value="ECO:0007669"/>
    <property type="project" value="InterPro"/>
</dbReference>
<proteinExistence type="inferred from homology"/>
<dbReference type="GO" id="GO:0005743">
    <property type="term" value="C:mitochondrial inner membrane"/>
    <property type="evidence" value="ECO:0007669"/>
    <property type="project" value="UniProtKB-SubCell"/>
</dbReference>
<organism evidence="8 9">
    <name type="scientific">Caerostris darwini</name>
    <dbReference type="NCBI Taxonomy" id="1538125"/>
    <lineage>
        <taxon>Eukaryota</taxon>
        <taxon>Metazoa</taxon>
        <taxon>Ecdysozoa</taxon>
        <taxon>Arthropoda</taxon>
        <taxon>Chelicerata</taxon>
        <taxon>Arachnida</taxon>
        <taxon>Araneae</taxon>
        <taxon>Araneomorphae</taxon>
        <taxon>Entelegynae</taxon>
        <taxon>Araneoidea</taxon>
        <taxon>Araneidae</taxon>
        <taxon>Caerostris</taxon>
    </lineage>
</organism>
<evidence type="ECO:0000313" key="8">
    <source>
        <dbReference type="EMBL" id="GIY60214.1"/>
    </source>
</evidence>
<accession>A0AAV4URT0</accession>
<keyword evidence="3" id="KW-0999">Mitochondrion inner membrane</keyword>
<keyword evidence="2" id="KW-0812">Transmembrane</keyword>
<protein>
    <submittedName>
        <fullName evidence="8">Uncharacterized protein</fullName>
    </submittedName>
</protein>
<evidence type="ECO:0000256" key="4">
    <source>
        <dbReference type="ARBA" id="ARBA00022989"/>
    </source>
</evidence>
<gene>
    <name evidence="8" type="ORF">CDAR_423281</name>
</gene>
<comment type="similarity">
    <text evidence="7">Belongs to the UQCC6 family.</text>
</comment>
<keyword evidence="9" id="KW-1185">Reference proteome</keyword>
<evidence type="ECO:0000256" key="7">
    <source>
        <dbReference type="ARBA" id="ARBA00044944"/>
    </source>
</evidence>
<comment type="caution">
    <text evidence="8">The sequence shown here is derived from an EMBL/GenBank/DDBJ whole genome shotgun (WGS) entry which is preliminary data.</text>
</comment>
<evidence type="ECO:0000256" key="2">
    <source>
        <dbReference type="ARBA" id="ARBA00022692"/>
    </source>
</evidence>
<reference evidence="8 9" key="1">
    <citation type="submission" date="2021-06" db="EMBL/GenBank/DDBJ databases">
        <title>Caerostris darwini draft genome.</title>
        <authorList>
            <person name="Kono N."/>
            <person name="Arakawa K."/>
        </authorList>
    </citation>
    <scope>NUCLEOTIDE SEQUENCE [LARGE SCALE GENOMIC DNA]</scope>
</reference>
<dbReference type="AlphaFoldDB" id="A0AAV4URT0"/>
<dbReference type="InterPro" id="IPR027858">
    <property type="entry name" value="BRAWNIN"/>
</dbReference>
<evidence type="ECO:0000256" key="5">
    <source>
        <dbReference type="ARBA" id="ARBA00023128"/>
    </source>
</evidence>
<dbReference type="PANTHER" id="PTHR28492:SF1">
    <property type="entry name" value="UBIQUINOL-CYTOCHROME-C REDUCTASE COMPLEX ASSEMBLY FACTOR 6"/>
    <property type="match status" value="1"/>
</dbReference>
<keyword evidence="6" id="KW-0472">Membrane</keyword>
<dbReference type="Pfam" id="PF14990">
    <property type="entry name" value="DUF4516"/>
    <property type="match status" value="1"/>
</dbReference>
<name>A0AAV4URT0_9ARAC</name>
<dbReference type="EMBL" id="BPLQ01011759">
    <property type="protein sequence ID" value="GIY60214.1"/>
    <property type="molecule type" value="Genomic_DNA"/>
</dbReference>
<dbReference type="PANTHER" id="PTHR28492">
    <property type="entry name" value="HYPOTHETICAL PROTEIN LOC691921"/>
    <property type="match status" value="1"/>
</dbReference>
<keyword evidence="5" id="KW-0496">Mitochondrion</keyword>
<keyword evidence="4" id="KW-1133">Transmembrane helix</keyword>